<dbReference type="AlphaFoldDB" id="A0A144MBM5"/>
<sequence>MGTCYLASSDDVAARESIGPDIARSGVVAATFLSGRVVSSLTLPETIVAAHVSSNEAFPFGVTVELCSMDTYEVPRQWAQELHESGFEGIWYHPRFSPGADARALAVFGPAGAATGEVHEQKSLRAVVEDMAIDIVDPDNLDEFEIIDEPPED</sequence>
<evidence type="ECO:0000313" key="3">
    <source>
        <dbReference type="Proteomes" id="UP000075950"/>
    </source>
</evidence>
<gene>
    <name evidence="2" type="ORF">A2T55_02965</name>
</gene>
<evidence type="ECO:0000259" key="1">
    <source>
        <dbReference type="Pfam" id="PF08808"/>
    </source>
</evidence>
<proteinExistence type="predicted"/>
<dbReference type="InterPro" id="IPR014914">
    <property type="entry name" value="RES_dom"/>
</dbReference>
<dbReference type="KEGG" id="bly:A2T55_02965"/>
<accession>A0A144MBM5</accession>
<dbReference type="Proteomes" id="UP000075950">
    <property type="component" value="Chromosome"/>
</dbReference>
<dbReference type="EMBL" id="CP014869">
    <property type="protein sequence ID" value="AMT92880.1"/>
    <property type="molecule type" value="Genomic_DNA"/>
</dbReference>
<protein>
    <recommendedName>
        <fullName evidence="1">RES domain-containing protein</fullName>
    </recommendedName>
</protein>
<dbReference type="Pfam" id="PF08808">
    <property type="entry name" value="RES"/>
    <property type="match status" value="1"/>
</dbReference>
<feature type="domain" description="RES" evidence="1">
    <location>
        <begin position="2"/>
        <end position="115"/>
    </location>
</feature>
<name>A0A144MBM5_BRELN</name>
<evidence type="ECO:0000313" key="2">
    <source>
        <dbReference type="EMBL" id="AMT92880.1"/>
    </source>
</evidence>
<reference evidence="3" key="1">
    <citation type="submission" date="2016-03" db="EMBL/GenBank/DDBJ databases">
        <authorList>
            <person name="Ploux O."/>
        </authorList>
    </citation>
    <scope>NUCLEOTIDE SEQUENCE [LARGE SCALE GENOMIC DNA]</scope>
    <source>
        <strain evidence="3">BS258</strain>
    </source>
</reference>
<organism evidence="2 3">
    <name type="scientific">Brevibacterium linens</name>
    <dbReference type="NCBI Taxonomy" id="1703"/>
    <lineage>
        <taxon>Bacteria</taxon>
        <taxon>Bacillati</taxon>
        <taxon>Actinomycetota</taxon>
        <taxon>Actinomycetes</taxon>
        <taxon>Micrococcales</taxon>
        <taxon>Brevibacteriaceae</taxon>
        <taxon>Brevibacterium</taxon>
    </lineage>
</organism>